<evidence type="ECO:0000313" key="3">
    <source>
        <dbReference type="EnsemblPlants" id="KQL00177"/>
    </source>
</evidence>
<reference evidence="3" key="2">
    <citation type="submission" date="2018-08" db="UniProtKB">
        <authorList>
            <consortium name="EnsemblPlants"/>
        </authorList>
    </citation>
    <scope>IDENTIFICATION</scope>
    <source>
        <strain evidence="3">Yugu1</strain>
    </source>
</reference>
<dbReference type="AlphaFoldDB" id="K3YK22"/>
<keyword evidence="2" id="KW-1133">Transmembrane helix</keyword>
<keyword evidence="4" id="KW-1185">Reference proteome</keyword>
<dbReference type="EMBL" id="AGNK02003482">
    <property type="status" value="NOT_ANNOTATED_CDS"/>
    <property type="molecule type" value="Genomic_DNA"/>
</dbReference>
<dbReference type="InParanoid" id="K3YK22"/>
<accession>K3YK22</accession>
<sequence>MVPSSPTRPPPPTPRQAVTTTTTTSRSPEPHPFATSAPPACGLQFQSVLTTGGPVISSAPTTLPPCCSPTRSSRFGLKKYLGDSASKSCGFLQSHSFISFDLQVEMRLYISKRFVSPFTIFLIRFGYISIIKGAFTMRIVLVYLRQN</sequence>
<dbReference type="Proteomes" id="UP000004995">
    <property type="component" value="Unassembled WGS sequence"/>
</dbReference>
<evidence type="ECO:0000256" key="1">
    <source>
        <dbReference type="SAM" id="MobiDB-lite"/>
    </source>
</evidence>
<evidence type="ECO:0000256" key="2">
    <source>
        <dbReference type="SAM" id="Phobius"/>
    </source>
</evidence>
<keyword evidence="2" id="KW-0472">Membrane</keyword>
<dbReference type="EnsemblPlants" id="KQL00177">
    <property type="protein sequence ID" value="KQL00177"/>
    <property type="gene ID" value="SETIT_014591mg"/>
</dbReference>
<feature type="compositionally biased region" description="Low complexity" evidence="1">
    <location>
        <begin position="15"/>
        <end position="27"/>
    </location>
</feature>
<organism evidence="3 4">
    <name type="scientific">Setaria italica</name>
    <name type="common">Foxtail millet</name>
    <name type="synonym">Panicum italicum</name>
    <dbReference type="NCBI Taxonomy" id="4555"/>
    <lineage>
        <taxon>Eukaryota</taxon>
        <taxon>Viridiplantae</taxon>
        <taxon>Streptophyta</taxon>
        <taxon>Embryophyta</taxon>
        <taxon>Tracheophyta</taxon>
        <taxon>Spermatophyta</taxon>
        <taxon>Magnoliopsida</taxon>
        <taxon>Liliopsida</taxon>
        <taxon>Poales</taxon>
        <taxon>Poaceae</taxon>
        <taxon>PACMAD clade</taxon>
        <taxon>Panicoideae</taxon>
        <taxon>Panicodae</taxon>
        <taxon>Paniceae</taxon>
        <taxon>Cenchrinae</taxon>
        <taxon>Setaria</taxon>
    </lineage>
</organism>
<protein>
    <submittedName>
        <fullName evidence="3">Uncharacterized protein</fullName>
    </submittedName>
</protein>
<evidence type="ECO:0000313" key="4">
    <source>
        <dbReference type="Proteomes" id="UP000004995"/>
    </source>
</evidence>
<name>K3YK22_SETIT</name>
<dbReference type="Gramene" id="KQL00177">
    <property type="protein sequence ID" value="KQL00177"/>
    <property type="gene ID" value="SETIT_014591mg"/>
</dbReference>
<dbReference type="HOGENOM" id="CLU_1771284_0_0_1"/>
<keyword evidence="2" id="KW-0812">Transmembrane</keyword>
<feature type="region of interest" description="Disordered" evidence="1">
    <location>
        <begin position="1"/>
        <end position="33"/>
    </location>
</feature>
<reference evidence="4" key="1">
    <citation type="journal article" date="2012" name="Nat. Biotechnol.">
        <title>Reference genome sequence of the model plant Setaria.</title>
        <authorList>
            <person name="Bennetzen J.L."/>
            <person name="Schmutz J."/>
            <person name="Wang H."/>
            <person name="Percifield R."/>
            <person name="Hawkins J."/>
            <person name="Pontaroli A.C."/>
            <person name="Estep M."/>
            <person name="Feng L."/>
            <person name="Vaughn J.N."/>
            <person name="Grimwood J."/>
            <person name="Jenkins J."/>
            <person name="Barry K."/>
            <person name="Lindquist E."/>
            <person name="Hellsten U."/>
            <person name="Deshpande S."/>
            <person name="Wang X."/>
            <person name="Wu X."/>
            <person name="Mitros T."/>
            <person name="Triplett J."/>
            <person name="Yang X."/>
            <person name="Ye C.Y."/>
            <person name="Mauro-Herrera M."/>
            <person name="Wang L."/>
            <person name="Li P."/>
            <person name="Sharma M."/>
            <person name="Sharma R."/>
            <person name="Ronald P.C."/>
            <person name="Panaud O."/>
            <person name="Kellogg E.A."/>
            <person name="Brutnell T.P."/>
            <person name="Doust A.N."/>
            <person name="Tuskan G.A."/>
            <person name="Rokhsar D."/>
            <person name="Devos K.M."/>
        </authorList>
    </citation>
    <scope>NUCLEOTIDE SEQUENCE [LARGE SCALE GENOMIC DNA]</scope>
    <source>
        <strain evidence="4">cv. Yugu1</strain>
    </source>
</reference>
<feature type="compositionally biased region" description="Pro residues" evidence="1">
    <location>
        <begin position="1"/>
        <end position="14"/>
    </location>
</feature>
<proteinExistence type="predicted"/>
<feature type="transmembrane region" description="Helical" evidence="2">
    <location>
        <begin position="121"/>
        <end position="144"/>
    </location>
</feature>